<evidence type="ECO:0000259" key="10">
    <source>
        <dbReference type="PROSITE" id="PS50110"/>
    </source>
</evidence>
<dbReference type="Gene3D" id="1.10.10.10">
    <property type="entry name" value="Winged helix-like DNA-binding domain superfamily/Winged helix DNA-binding domain"/>
    <property type="match status" value="1"/>
</dbReference>
<keyword evidence="2 8" id="KW-0597">Phosphoprotein</keyword>
<evidence type="ECO:0000256" key="7">
    <source>
        <dbReference type="ARBA" id="ARBA00024867"/>
    </source>
</evidence>
<dbReference type="InterPro" id="IPR011006">
    <property type="entry name" value="CheY-like_superfamily"/>
</dbReference>
<dbReference type="SUPFAM" id="SSF52172">
    <property type="entry name" value="CheY-like"/>
    <property type="match status" value="1"/>
</dbReference>
<dbReference type="PANTHER" id="PTHR48111">
    <property type="entry name" value="REGULATOR OF RPOS"/>
    <property type="match status" value="1"/>
</dbReference>
<evidence type="ECO:0000256" key="4">
    <source>
        <dbReference type="ARBA" id="ARBA00023015"/>
    </source>
</evidence>
<dbReference type="GO" id="GO:0006355">
    <property type="term" value="P:regulation of DNA-templated transcription"/>
    <property type="evidence" value="ECO:0007669"/>
    <property type="project" value="InterPro"/>
</dbReference>
<evidence type="ECO:0000313" key="12">
    <source>
        <dbReference type="EMBL" id="KXA05604.1"/>
    </source>
</evidence>
<dbReference type="PATRIC" id="fig|1502.174.peg.3021"/>
<sequence length="233" mass="26441">MESLNILLVDDEEKIIEVLEAYLKKEGFSVFSCSNGEEALKIFDNNKIDLILLDLMLPDLSGEEVCKVIRAKSCVPIIMITAKTEEEDLLEGFDIGADDYVTKPFSVKQLIARIKAIIRRSTPCPNEGNDILVFDNGELKINVDTREVWVRGELITLTSTEFNILLCLSSYPKKIFTRDEIIELVLGDKSDSFDRVIDSHIKNLRGKIEENTRKPKFIVTVYGVGYKFEGKKI</sequence>
<dbReference type="GO" id="GO:0032993">
    <property type="term" value="C:protein-DNA complex"/>
    <property type="evidence" value="ECO:0007669"/>
    <property type="project" value="TreeGrafter"/>
</dbReference>
<dbReference type="Gene3D" id="3.40.50.2300">
    <property type="match status" value="1"/>
</dbReference>
<dbReference type="Pfam" id="PF00486">
    <property type="entry name" value="Trans_reg_C"/>
    <property type="match status" value="1"/>
</dbReference>
<keyword evidence="5 9" id="KW-0238">DNA-binding</keyword>
<dbReference type="InterPro" id="IPR001867">
    <property type="entry name" value="OmpR/PhoB-type_DNA-bd"/>
</dbReference>
<feature type="domain" description="OmpR/PhoB-type" evidence="11">
    <location>
        <begin position="129"/>
        <end position="230"/>
    </location>
</feature>
<gene>
    <name evidence="12" type="ORF">HMPREF3222_02997</name>
</gene>
<dbReference type="FunFam" id="3.40.50.2300:FF:000001">
    <property type="entry name" value="DNA-binding response regulator PhoB"/>
    <property type="match status" value="1"/>
</dbReference>
<feature type="domain" description="Response regulatory" evidence="10">
    <location>
        <begin position="5"/>
        <end position="118"/>
    </location>
</feature>
<reference evidence="12 13" key="1">
    <citation type="submission" date="2016-01" db="EMBL/GenBank/DDBJ databases">
        <authorList>
            <person name="Oliw E.H."/>
        </authorList>
    </citation>
    <scope>NUCLEOTIDE SEQUENCE [LARGE SCALE GENOMIC DNA]</scope>
    <source>
        <strain evidence="12 13">MJR7757A</strain>
    </source>
</reference>
<dbReference type="PANTHER" id="PTHR48111:SF73">
    <property type="entry name" value="ALKALINE PHOSPHATASE SYNTHESIS TRANSCRIPTIONAL REGULATORY PROTEIN PHOP"/>
    <property type="match status" value="1"/>
</dbReference>
<dbReference type="CDD" id="cd00383">
    <property type="entry name" value="trans_reg_C"/>
    <property type="match status" value="1"/>
</dbReference>
<dbReference type="Proteomes" id="UP000070646">
    <property type="component" value="Unassembled WGS sequence"/>
</dbReference>
<evidence type="ECO:0000313" key="13">
    <source>
        <dbReference type="Proteomes" id="UP000070646"/>
    </source>
</evidence>
<dbReference type="Pfam" id="PF00072">
    <property type="entry name" value="Response_reg"/>
    <property type="match status" value="1"/>
</dbReference>
<feature type="modified residue" description="4-aspartylphosphate" evidence="8">
    <location>
        <position position="54"/>
    </location>
</feature>
<keyword evidence="4" id="KW-0805">Transcription regulation</keyword>
<comment type="caution">
    <text evidence="12">The sequence shown here is derived from an EMBL/GenBank/DDBJ whole genome shotgun (WGS) entry which is preliminary data.</text>
</comment>
<dbReference type="PROSITE" id="PS51755">
    <property type="entry name" value="OMPR_PHOB"/>
    <property type="match status" value="1"/>
</dbReference>
<organism evidence="12 13">
    <name type="scientific">Clostridium perfringens</name>
    <dbReference type="NCBI Taxonomy" id="1502"/>
    <lineage>
        <taxon>Bacteria</taxon>
        <taxon>Bacillati</taxon>
        <taxon>Bacillota</taxon>
        <taxon>Clostridia</taxon>
        <taxon>Eubacteriales</taxon>
        <taxon>Clostridiaceae</taxon>
        <taxon>Clostridium</taxon>
    </lineage>
</organism>
<evidence type="ECO:0000256" key="1">
    <source>
        <dbReference type="ARBA" id="ARBA00018672"/>
    </source>
</evidence>
<comment type="function">
    <text evidence="7">May play the central regulatory role in sporulation. It may be an element of the effector pathway responsible for the activation of sporulation genes in response to nutritional stress. Spo0A may act in concert with spo0H (a sigma factor) to control the expression of some genes that are critical to the sporulation process.</text>
</comment>
<dbReference type="InterPro" id="IPR036388">
    <property type="entry name" value="WH-like_DNA-bd_sf"/>
</dbReference>
<dbReference type="Gene3D" id="6.10.250.690">
    <property type="match status" value="1"/>
</dbReference>
<keyword evidence="3" id="KW-0902">Two-component regulatory system</keyword>
<dbReference type="SMART" id="SM00862">
    <property type="entry name" value="Trans_reg_C"/>
    <property type="match status" value="1"/>
</dbReference>
<dbReference type="GO" id="GO:0000156">
    <property type="term" value="F:phosphorelay response regulator activity"/>
    <property type="evidence" value="ECO:0007669"/>
    <property type="project" value="TreeGrafter"/>
</dbReference>
<evidence type="ECO:0000256" key="9">
    <source>
        <dbReference type="PROSITE-ProRule" id="PRU01091"/>
    </source>
</evidence>
<evidence type="ECO:0000259" key="11">
    <source>
        <dbReference type="PROSITE" id="PS51755"/>
    </source>
</evidence>
<dbReference type="PROSITE" id="PS50110">
    <property type="entry name" value="RESPONSE_REGULATORY"/>
    <property type="match status" value="1"/>
</dbReference>
<dbReference type="EMBL" id="LRPU01000195">
    <property type="protein sequence ID" value="KXA05604.1"/>
    <property type="molecule type" value="Genomic_DNA"/>
</dbReference>
<protein>
    <recommendedName>
        <fullName evidence="1">Stage 0 sporulation protein A homolog</fullName>
    </recommendedName>
</protein>
<evidence type="ECO:0000256" key="5">
    <source>
        <dbReference type="ARBA" id="ARBA00023125"/>
    </source>
</evidence>
<accession>A0A133MNH8</accession>
<evidence type="ECO:0000256" key="2">
    <source>
        <dbReference type="ARBA" id="ARBA00022553"/>
    </source>
</evidence>
<keyword evidence="6" id="KW-0804">Transcription</keyword>
<dbReference type="GO" id="GO:0000976">
    <property type="term" value="F:transcription cis-regulatory region binding"/>
    <property type="evidence" value="ECO:0007669"/>
    <property type="project" value="TreeGrafter"/>
</dbReference>
<dbReference type="AlphaFoldDB" id="A0A133MNH8"/>
<feature type="DNA-binding region" description="OmpR/PhoB-type" evidence="9">
    <location>
        <begin position="129"/>
        <end position="230"/>
    </location>
</feature>
<name>A0A133MNH8_CLOPF</name>
<dbReference type="GO" id="GO:0005829">
    <property type="term" value="C:cytosol"/>
    <property type="evidence" value="ECO:0007669"/>
    <property type="project" value="TreeGrafter"/>
</dbReference>
<evidence type="ECO:0000256" key="3">
    <source>
        <dbReference type="ARBA" id="ARBA00023012"/>
    </source>
</evidence>
<dbReference type="InterPro" id="IPR039420">
    <property type="entry name" value="WalR-like"/>
</dbReference>
<evidence type="ECO:0000256" key="6">
    <source>
        <dbReference type="ARBA" id="ARBA00023163"/>
    </source>
</evidence>
<dbReference type="InterPro" id="IPR001789">
    <property type="entry name" value="Sig_transdc_resp-reg_receiver"/>
</dbReference>
<evidence type="ECO:0000256" key="8">
    <source>
        <dbReference type="PROSITE-ProRule" id="PRU00169"/>
    </source>
</evidence>
<dbReference type="SMART" id="SM00448">
    <property type="entry name" value="REC"/>
    <property type="match status" value="1"/>
</dbReference>
<proteinExistence type="predicted"/>